<reference evidence="2" key="1">
    <citation type="submission" date="2022-07" db="EMBL/GenBank/DDBJ databases">
        <title>Genome Sequence of Physisporinus lineatus.</title>
        <authorList>
            <person name="Buettner E."/>
        </authorList>
    </citation>
    <scope>NUCLEOTIDE SEQUENCE</scope>
    <source>
        <strain evidence="2">VT162</strain>
    </source>
</reference>
<accession>A0AAD5YNY9</accession>
<dbReference type="Gene3D" id="3.40.50.720">
    <property type="entry name" value="NAD(P)-binding Rossmann-like Domain"/>
    <property type="match status" value="1"/>
</dbReference>
<protein>
    <recommendedName>
        <fullName evidence="4">NAD(P)-binding protein</fullName>
    </recommendedName>
</protein>
<dbReference type="AlphaFoldDB" id="A0AAD5YNY9"/>
<name>A0AAD5YNY9_9APHY</name>
<dbReference type="PANTHER" id="PTHR43544">
    <property type="entry name" value="SHORT-CHAIN DEHYDROGENASE/REDUCTASE"/>
    <property type="match status" value="1"/>
</dbReference>
<evidence type="ECO:0008006" key="4">
    <source>
        <dbReference type="Google" id="ProtNLM"/>
    </source>
</evidence>
<dbReference type="InterPro" id="IPR036291">
    <property type="entry name" value="NAD(P)-bd_dom_sf"/>
</dbReference>
<organism evidence="2 3">
    <name type="scientific">Meripilus lineatus</name>
    <dbReference type="NCBI Taxonomy" id="2056292"/>
    <lineage>
        <taxon>Eukaryota</taxon>
        <taxon>Fungi</taxon>
        <taxon>Dikarya</taxon>
        <taxon>Basidiomycota</taxon>
        <taxon>Agaricomycotina</taxon>
        <taxon>Agaricomycetes</taxon>
        <taxon>Polyporales</taxon>
        <taxon>Meripilaceae</taxon>
        <taxon>Meripilus</taxon>
    </lineage>
</organism>
<dbReference type="PANTHER" id="PTHR43544:SF12">
    <property type="entry name" value="NAD(P)-BINDING ROSSMANN-FOLD SUPERFAMILY PROTEIN"/>
    <property type="match status" value="1"/>
</dbReference>
<dbReference type="GO" id="GO:0016491">
    <property type="term" value="F:oxidoreductase activity"/>
    <property type="evidence" value="ECO:0007669"/>
    <property type="project" value="TreeGrafter"/>
</dbReference>
<dbReference type="GO" id="GO:0005737">
    <property type="term" value="C:cytoplasm"/>
    <property type="evidence" value="ECO:0007669"/>
    <property type="project" value="TreeGrafter"/>
</dbReference>
<comment type="similarity">
    <text evidence="1">Belongs to the short-chain dehydrogenases/reductases (SDR) family.</text>
</comment>
<dbReference type="Proteomes" id="UP001212997">
    <property type="component" value="Unassembled WGS sequence"/>
</dbReference>
<sequence>MAAKFILISPATRGISLALTRHYLQHTTLPVYATHRSSHPEQVRGEMLRSEEGRLLDVDPSRLHLLRLDLSSEADIEAGAKTLLEMTKENGHSHVHTVFLTGGMLNAERRPEDLDATIIHDTFNLNVISHLLMIKHFSRFLPQSSSKFPANAEDIAKWVHISARVGSISDNRLGGWYSYRASKAALNQVIRTFDLHLKAKKIPAISIGVHPGTVKTDLSKPFWEGVEEGKLFSPEFAAERLVQVVGNTEPKQRGKVWDWAGVEVPP</sequence>
<gene>
    <name evidence="2" type="ORF">NLI96_g341</name>
</gene>
<keyword evidence="3" id="KW-1185">Reference proteome</keyword>
<comment type="caution">
    <text evidence="2">The sequence shown here is derived from an EMBL/GenBank/DDBJ whole genome shotgun (WGS) entry which is preliminary data.</text>
</comment>
<evidence type="ECO:0000313" key="3">
    <source>
        <dbReference type="Proteomes" id="UP001212997"/>
    </source>
</evidence>
<dbReference type="InterPro" id="IPR051468">
    <property type="entry name" value="Fungal_SecMetab_SDRs"/>
</dbReference>
<proteinExistence type="inferred from homology"/>
<dbReference type="SUPFAM" id="SSF51735">
    <property type="entry name" value="NAD(P)-binding Rossmann-fold domains"/>
    <property type="match status" value="1"/>
</dbReference>
<evidence type="ECO:0000256" key="1">
    <source>
        <dbReference type="ARBA" id="ARBA00006484"/>
    </source>
</evidence>
<dbReference type="Pfam" id="PF00106">
    <property type="entry name" value="adh_short"/>
    <property type="match status" value="1"/>
</dbReference>
<evidence type="ECO:0000313" key="2">
    <source>
        <dbReference type="EMBL" id="KAJ3491913.1"/>
    </source>
</evidence>
<dbReference type="EMBL" id="JANAWD010000005">
    <property type="protein sequence ID" value="KAJ3491913.1"/>
    <property type="molecule type" value="Genomic_DNA"/>
</dbReference>
<dbReference type="InterPro" id="IPR002347">
    <property type="entry name" value="SDR_fam"/>
</dbReference>